<accession>A0A3N5C0B1</accession>
<evidence type="ECO:0000313" key="14">
    <source>
        <dbReference type="EMBL" id="RPF49591.1"/>
    </source>
</evidence>
<evidence type="ECO:0000256" key="3">
    <source>
        <dbReference type="ARBA" id="ARBA00022490"/>
    </source>
</evidence>
<evidence type="ECO:0000256" key="2">
    <source>
        <dbReference type="ARBA" id="ARBA00004496"/>
    </source>
</evidence>
<keyword evidence="15" id="KW-1185">Reference proteome</keyword>
<evidence type="ECO:0000256" key="12">
    <source>
        <dbReference type="ARBA" id="ARBA00023447"/>
    </source>
</evidence>
<dbReference type="Proteomes" id="UP000282654">
    <property type="component" value="Unassembled WGS sequence"/>
</dbReference>
<evidence type="ECO:0000313" key="15">
    <source>
        <dbReference type="Proteomes" id="UP000282654"/>
    </source>
</evidence>
<gene>
    <name evidence="14" type="ORF">EDD75_0409</name>
</gene>
<dbReference type="GO" id="GO:0006281">
    <property type="term" value="P:DNA repair"/>
    <property type="evidence" value="ECO:0007669"/>
    <property type="project" value="UniProtKB-KW"/>
</dbReference>
<dbReference type="GO" id="GO:0016787">
    <property type="term" value="F:hydrolase activity"/>
    <property type="evidence" value="ECO:0007669"/>
    <property type="project" value="UniProtKB-KW"/>
</dbReference>
<organism evidence="14 15">
    <name type="scientific">Thermodesulfitimonas autotrophica</name>
    <dbReference type="NCBI Taxonomy" id="1894989"/>
    <lineage>
        <taxon>Bacteria</taxon>
        <taxon>Bacillati</taxon>
        <taxon>Bacillota</taxon>
        <taxon>Clostridia</taxon>
        <taxon>Thermoanaerobacterales</taxon>
        <taxon>Thermoanaerobacteraceae</taxon>
        <taxon>Thermodesulfitimonas</taxon>
    </lineage>
</organism>
<evidence type="ECO:0000256" key="10">
    <source>
        <dbReference type="ARBA" id="ARBA00023172"/>
    </source>
</evidence>
<dbReference type="GO" id="GO:0004519">
    <property type="term" value="F:endonuclease activity"/>
    <property type="evidence" value="ECO:0007669"/>
    <property type="project" value="UniProtKB-KW"/>
</dbReference>
<keyword evidence="5" id="KW-0479">Metal-binding</keyword>
<protein>
    <recommendedName>
        <fullName evidence="13">Holliday junction resolvase RecU</fullName>
    </recommendedName>
</protein>
<evidence type="ECO:0000256" key="7">
    <source>
        <dbReference type="ARBA" id="ARBA00022763"/>
    </source>
</evidence>
<dbReference type="EMBL" id="RKRE01000001">
    <property type="protein sequence ID" value="RPF49591.1"/>
    <property type="molecule type" value="Genomic_DNA"/>
</dbReference>
<evidence type="ECO:0000256" key="6">
    <source>
        <dbReference type="ARBA" id="ARBA00022759"/>
    </source>
</evidence>
<keyword evidence="4" id="KW-0540">Nuclease</keyword>
<dbReference type="GO" id="GO:0046872">
    <property type="term" value="F:metal ion binding"/>
    <property type="evidence" value="ECO:0007669"/>
    <property type="project" value="UniProtKB-KW"/>
</dbReference>
<keyword evidence="8" id="KW-0378">Hydrolase</keyword>
<dbReference type="RefSeq" id="WP_123927284.1">
    <property type="nucleotide sequence ID" value="NZ_RKRE01000001.1"/>
</dbReference>
<comment type="caution">
    <text evidence="14">The sequence shown here is derived from an EMBL/GenBank/DDBJ whole genome shotgun (WGS) entry which is preliminary data.</text>
</comment>
<evidence type="ECO:0000256" key="8">
    <source>
        <dbReference type="ARBA" id="ARBA00022801"/>
    </source>
</evidence>
<dbReference type="InterPro" id="IPR011856">
    <property type="entry name" value="tRNA_endonuc-like_dom_sf"/>
</dbReference>
<evidence type="ECO:0000256" key="9">
    <source>
        <dbReference type="ARBA" id="ARBA00022842"/>
    </source>
</evidence>
<dbReference type="SUPFAM" id="SSF52980">
    <property type="entry name" value="Restriction endonuclease-like"/>
    <property type="match status" value="1"/>
</dbReference>
<name>A0A3N5C0B1_9THEO</name>
<keyword evidence="7" id="KW-0227">DNA damage</keyword>
<evidence type="ECO:0000256" key="4">
    <source>
        <dbReference type="ARBA" id="ARBA00022722"/>
    </source>
</evidence>
<keyword evidence="9" id="KW-0460">Magnesium</keyword>
<dbReference type="InterPro" id="IPR011335">
    <property type="entry name" value="Restrct_endonuc-II-like"/>
</dbReference>
<proteinExistence type="inferred from homology"/>
<dbReference type="GO" id="GO:0005737">
    <property type="term" value="C:cytoplasm"/>
    <property type="evidence" value="ECO:0007669"/>
    <property type="project" value="UniProtKB-SubCell"/>
</dbReference>
<comment type="similarity">
    <text evidence="12">Belongs to the RecU family.</text>
</comment>
<evidence type="ECO:0000256" key="13">
    <source>
        <dbReference type="ARBA" id="ARBA00029523"/>
    </source>
</evidence>
<comment type="cofactor">
    <cofactor evidence="1">
        <name>Mg(2+)</name>
        <dbReference type="ChEBI" id="CHEBI:18420"/>
    </cofactor>
</comment>
<dbReference type="GO" id="GO:0006310">
    <property type="term" value="P:DNA recombination"/>
    <property type="evidence" value="ECO:0007669"/>
    <property type="project" value="UniProtKB-KW"/>
</dbReference>
<evidence type="ECO:0000256" key="11">
    <source>
        <dbReference type="ARBA" id="ARBA00023204"/>
    </source>
</evidence>
<keyword evidence="11" id="KW-0234">DNA repair</keyword>
<dbReference type="AlphaFoldDB" id="A0A3N5C0B1"/>
<dbReference type="InterPro" id="IPR004612">
    <property type="entry name" value="Resolv_RecU"/>
</dbReference>
<dbReference type="Pfam" id="PF03838">
    <property type="entry name" value="RecU"/>
    <property type="match status" value="1"/>
</dbReference>
<comment type="subcellular location">
    <subcellularLocation>
        <location evidence="2">Cytoplasm</location>
    </subcellularLocation>
</comment>
<sequence>MLPATANRGCALEDLVETIFSADPKSAMHRQNNKWIPLRGGKAGAFPSRGAPVDFVGVIRGVPVALECKECGAPRFPLSETRLPQKEKDALLRFVKAGGKSFLLVWFWKSNTLAVYPIADVLAFLKEGKKSLTPGDAAFVLSVGEMLKLPARLVCEPKAGGDAVAAP</sequence>
<dbReference type="OrthoDB" id="9783592at2"/>
<evidence type="ECO:0000256" key="5">
    <source>
        <dbReference type="ARBA" id="ARBA00022723"/>
    </source>
</evidence>
<keyword evidence="10" id="KW-0233">DNA recombination</keyword>
<dbReference type="GO" id="GO:0003676">
    <property type="term" value="F:nucleic acid binding"/>
    <property type="evidence" value="ECO:0007669"/>
    <property type="project" value="InterPro"/>
</dbReference>
<keyword evidence="3" id="KW-0963">Cytoplasm</keyword>
<evidence type="ECO:0000256" key="1">
    <source>
        <dbReference type="ARBA" id="ARBA00001946"/>
    </source>
</evidence>
<keyword evidence="6" id="KW-0255">Endonuclease</keyword>
<reference evidence="14 15" key="1">
    <citation type="submission" date="2018-11" db="EMBL/GenBank/DDBJ databases">
        <title>Genomic Encyclopedia of Type Strains, Phase IV (KMG-IV): sequencing the most valuable type-strain genomes for metagenomic binning, comparative biology and taxonomic classification.</title>
        <authorList>
            <person name="Goeker M."/>
        </authorList>
    </citation>
    <scope>NUCLEOTIDE SEQUENCE [LARGE SCALE GENOMIC DNA]</scope>
    <source>
        <strain evidence="14 15">DSM 102936</strain>
    </source>
</reference>
<dbReference type="Gene3D" id="3.40.1350.10">
    <property type="match status" value="1"/>
</dbReference>